<name>A0A7X4HI04_9BURK</name>
<evidence type="ECO:0000256" key="3">
    <source>
        <dbReference type="ARBA" id="ARBA00023136"/>
    </source>
</evidence>
<keyword evidence="6" id="KW-0732">Signal</keyword>
<feature type="domain" description="TonB-dependent receptor plug" evidence="8">
    <location>
        <begin position="64"/>
        <end position="176"/>
    </location>
</feature>
<evidence type="ECO:0000256" key="6">
    <source>
        <dbReference type="SAM" id="SignalP"/>
    </source>
</evidence>
<keyword evidence="5" id="KW-0798">TonB box</keyword>
<comment type="subcellular location">
    <subcellularLocation>
        <location evidence="1 5">Cell outer membrane</location>
    </subcellularLocation>
</comment>
<feature type="signal peptide" evidence="6">
    <location>
        <begin position="1"/>
        <end position="29"/>
    </location>
</feature>
<dbReference type="AlphaFoldDB" id="A0A7X4HI04"/>
<feature type="domain" description="TonB-dependent receptor-like beta-barrel" evidence="7">
    <location>
        <begin position="769"/>
        <end position="1190"/>
    </location>
</feature>
<dbReference type="PANTHER" id="PTHR40980">
    <property type="entry name" value="PLUG DOMAIN-CONTAINING PROTEIN"/>
    <property type="match status" value="1"/>
</dbReference>
<reference evidence="9 10" key="1">
    <citation type="submission" date="2019-12" db="EMBL/GenBank/DDBJ databases">
        <title>Novel species isolated from a subtropical stream in China.</title>
        <authorList>
            <person name="Lu H."/>
        </authorList>
    </citation>
    <scope>NUCLEOTIDE SEQUENCE [LARGE SCALE GENOMIC DNA]</scope>
    <source>
        <strain evidence="9 10">FT127W</strain>
    </source>
</reference>
<dbReference type="RefSeq" id="WP_161075409.1">
    <property type="nucleotide sequence ID" value="NZ_WWCU01000056.1"/>
</dbReference>
<sequence>MHIIANGQLRPKRLSYAIALALASNMAIAQEAPKAAEAPAKDPVVQKVVVSSTRASQQSSIDRKKNAATAQDSIVAEDVGALPDRNIGEAISRIAGIALDRGDFGEGVSVAVRGNSADLTRVEIDGQGVQAGGGTDLNGGGSGRGVEFREMSSDLIKSVDVVKGSTADMTEGSLGGGIIIKTRTGLDFKKPFYSLRVAAAQNSLNEKWTPDTNLILANKFFDDRLGVILNVTTSQARNEGHSAQVATSANQGYARAVDFDNSPEKTFKFNPSTVSTSDPLATTTLLASPLIAGGFFNAATPLDLVTRSAAANSKADCYAAFPNLTTAQQNAITAGAPRNAAINQRGNELLTCLNQWNDYTPSLVRYLEKSQVDKRRSADLRLDFKVNNELTVYAKGSIQRRKVDDNFLTYSLGGLTTNAASTSTPTYSGATFSDATGSRVAIPGSGYYTYDTPSFRTNAFPIAGTVANVDPRSVTVDANHHVTKFTISDGNVGVDQIHNTIETSSTYLQTGGTYRNGPLLAEFFVGSAKSDFSRGDKRTSWSYNYGPATLQVLPNGLWTHTFPQGSTFDSSNPANFAVARPAVAALAAVPASATVPVAIPAYTINQQPLLTQAPSLQFTPRLNEGGERTAKVDLTYALNDQVPFLSRIKTGINLRNTFGESWAPNGDYVVKAAVGTFGTPGYIPGVYMPQTIVRSTFVGCENTAGSLGAGGAACKYGYNPALNPSNTSSGQLVVTQKQFLDILTQSMTKPTTTFFNGAKDRPENLLNGWTQIDVEKVFALTGIPNVNYDCVKECLASDGKVYKKPSNKFDEKVRSGYLMTDFTIDHLPGTTKALPFNLELEGNFGYRIVNTKVSGTGILGFQTIQKSPSYNPSNPNADGGTITNTLIVPTTLNASTTDYMPSLNLALWAIPDQVVLRYNRAKTVARPPVTSLLPSGTCTYDERKIDTLTGTELDQTCTGTMGNPALRPQTNWNQNFSLEWYPNRDTTFNVSYFHQKGIIGPNEVQSRSDVKLFSGTELVDPVTGKSLGDLDFNYRTYDNGAATTRKGIEFQSKTAFTFLPSILKYTGFDANYTKLRSAVSAVNVVDLITGTPLPPARESKYSYNAALWYDDGGFSARVALQFVAQQFTCIAACNANTVNNYPSSPGVTRITVTPYNPGSPNFKDATRFVDARMAYRFANGIEIFAEGRNLGKATTSNSQGPYSPFADGTPNLLDYAYAGRRIMIGMTIRN</sequence>
<dbReference type="Proteomes" id="UP000450676">
    <property type="component" value="Unassembled WGS sequence"/>
</dbReference>
<protein>
    <submittedName>
        <fullName evidence="9">TonB-dependent receptor</fullName>
    </submittedName>
</protein>
<keyword evidence="10" id="KW-1185">Reference proteome</keyword>
<evidence type="ECO:0000259" key="8">
    <source>
        <dbReference type="Pfam" id="PF07715"/>
    </source>
</evidence>
<dbReference type="InterPro" id="IPR000531">
    <property type="entry name" value="Beta-barrel_TonB"/>
</dbReference>
<evidence type="ECO:0000313" key="10">
    <source>
        <dbReference type="Proteomes" id="UP000450676"/>
    </source>
</evidence>
<evidence type="ECO:0000259" key="7">
    <source>
        <dbReference type="Pfam" id="PF00593"/>
    </source>
</evidence>
<dbReference type="InterPro" id="IPR036942">
    <property type="entry name" value="Beta-barrel_TonB_sf"/>
</dbReference>
<proteinExistence type="inferred from homology"/>
<accession>A0A7X4HI04</accession>
<evidence type="ECO:0000313" key="9">
    <source>
        <dbReference type="EMBL" id="MYN11138.1"/>
    </source>
</evidence>
<comment type="similarity">
    <text evidence="2 5">Belongs to the TonB-dependent receptor family.</text>
</comment>
<dbReference type="Gene3D" id="2.40.170.20">
    <property type="entry name" value="TonB-dependent receptor, beta-barrel domain"/>
    <property type="match status" value="1"/>
</dbReference>
<keyword evidence="4" id="KW-0998">Cell outer membrane</keyword>
<dbReference type="InterPro" id="IPR037066">
    <property type="entry name" value="Plug_dom_sf"/>
</dbReference>
<dbReference type="PANTHER" id="PTHR40980:SF4">
    <property type="entry name" value="TONB-DEPENDENT RECEPTOR-LIKE BETA-BARREL DOMAIN-CONTAINING PROTEIN"/>
    <property type="match status" value="1"/>
</dbReference>
<evidence type="ECO:0000256" key="2">
    <source>
        <dbReference type="ARBA" id="ARBA00009810"/>
    </source>
</evidence>
<organism evidence="9 10">
    <name type="scientific">Pseudoduganella aquatica</name>
    <dbReference type="NCBI Taxonomy" id="2660641"/>
    <lineage>
        <taxon>Bacteria</taxon>
        <taxon>Pseudomonadati</taxon>
        <taxon>Pseudomonadota</taxon>
        <taxon>Betaproteobacteria</taxon>
        <taxon>Burkholderiales</taxon>
        <taxon>Oxalobacteraceae</taxon>
        <taxon>Telluria group</taxon>
        <taxon>Pseudoduganella</taxon>
    </lineage>
</organism>
<dbReference type="SUPFAM" id="SSF56935">
    <property type="entry name" value="Porins"/>
    <property type="match status" value="1"/>
</dbReference>
<dbReference type="InterPro" id="IPR012910">
    <property type="entry name" value="Plug_dom"/>
</dbReference>
<feature type="chain" id="PRO_5031490138" evidence="6">
    <location>
        <begin position="30"/>
        <end position="1230"/>
    </location>
</feature>
<dbReference type="Pfam" id="PF07715">
    <property type="entry name" value="Plug"/>
    <property type="match status" value="1"/>
</dbReference>
<evidence type="ECO:0000256" key="4">
    <source>
        <dbReference type="ARBA" id="ARBA00023237"/>
    </source>
</evidence>
<comment type="caution">
    <text evidence="9">The sequence shown here is derived from an EMBL/GenBank/DDBJ whole genome shotgun (WGS) entry which is preliminary data.</text>
</comment>
<dbReference type="Gene3D" id="2.170.130.10">
    <property type="entry name" value="TonB-dependent receptor, plug domain"/>
    <property type="match status" value="1"/>
</dbReference>
<dbReference type="Pfam" id="PF00593">
    <property type="entry name" value="TonB_dep_Rec_b-barrel"/>
    <property type="match status" value="1"/>
</dbReference>
<keyword evidence="9" id="KW-0675">Receptor</keyword>
<dbReference type="InterPro" id="IPR010104">
    <property type="entry name" value="TonB_rcpt_bac"/>
</dbReference>
<dbReference type="GO" id="GO:0009279">
    <property type="term" value="C:cell outer membrane"/>
    <property type="evidence" value="ECO:0007669"/>
    <property type="project" value="UniProtKB-SubCell"/>
</dbReference>
<dbReference type="EMBL" id="WWCU01000056">
    <property type="protein sequence ID" value="MYN11138.1"/>
    <property type="molecule type" value="Genomic_DNA"/>
</dbReference>
<gene>
    <name evidence="9" type="ORF">GTP77_27850</name>
</gene>
<evidence type="ECO:0000256" key="5">
    <source>
        <dbReference type="RuleBase" id="RU003357"/>
    </source>
</evidence>
<dbReference type="NCBIfam" id="TIGR01782">
    <property type="entry name" value="TonB-Xanth-Caul"/>
    <property type="match status" value="1"/>
</dbReference>
<keyword evidence="3 5" id="KW-0472">Membrane</keyword>
<evidence type="ECO:0000256" key="1">
    <source>
        <dbReference type="ARBA" id="ARBA00004442"/>
    </source>
</evidence>